<dbReference type="SUPFAM" id="SSF55486">
    <property type="entry name" value="Metalloproteases ('zincins'), catalytic domain"/>
    <property type="match status" value="1"/>
</dbReference>
<comment type="similarity">
    <text evidence="3">Belongs to the peptidase M1 family.</text>
</comment>
<feature type="domain" description="Peptidase M1 membrane alanine aminopeptidase" evidence="14">
    <location>
        <begin position="235"/>
        <end position="445"/>
    </location>
</feature>
<evidence type="ECO:0000259" key="16">
    <source>
        <dbReference type="Pfam" id="PF17432"/>
    </source>
</evidence>
<dbReference type="Pfam" id="PF17900">
    <property type="entry name" value="Peptidase_M1_N"/>
    <property type="match status" value="1"/>
</dbReference>
<dbReference type="InterPro" id="IPR035414">
    <property type="entry name" value="Peptidase_M1_pepN_Ig-like"/>
</dbReference>
<evidence type="ECO:0000256" key="12">
    <source>
        <dbReference type="ARBA" id="ARBA00059739"/>
    </source>
</evidence>
<dbReference type="Gene3D" id="2.60.40.1730">
    <property type="entry name" value="tricorn interacting facor f3 domain"/>
    <property type="match status" value="1"/>
</dbReference>
<dbReference type="PANTHER" id="PTHR46322">
    <property type="entry name" value="PUROMYCIN-SENSITIVE AMINOPEPTIDASE"/>
    <property type="match status" value="1"/>
</dbReference>
<dbReference type="InterPro" id="IPR001930">
    <property type="entry name" value="Peptidase_M1"/>
</dbReference>
<dbReference type="FunFam" id="2.60.40.1730:FF:000005">
    <property type="entry name" value="Aminopeptidase N"/>
    <property type="match status" value="1"/>
</dbReference>
<evidence type="ECO:0000256" key="7">
    <source>
        <dbReference type="ARBA" id="ARBA00022670"/>
    </source>
</evidence>
<evidence type="ECO:0000256" key="9">
    <source>
        <dbReference type="ARBA" id="ARBA00022801"/>
    </source>
</evidence>
<proteinExistence type="inferred from homology"/>
<dbReference type="Proteomes" id="UP000253083">
    <property type="component" value="Unassembled WGS sequence"/>
</dbReference>
<dbReference type="GO" id="GO:0006508">
    <property type="term" value="P:proteolysis"/>
    <property type="evidence" value="ECO:0007669"/>
    <property type="project" value="UniProtKB-UniRule"/>
</dbReference>
<evidence type="ECO:0000256" key="3">
    <source>
        <dbReference type="ARBA" id="ARBA00010136"/>
    </source>
</evidence>
<comment type="catalytic activity">
    <reaction evidence="1">
        <text>Release of an N-terminal amino acid, Xaa-|-Yaa- from a peptide, amide or arylamide. Xaa is preferably Ala, but may be most amino acids including Pro (slow action). When a terminal hydrophobic residue is followed by a prolyl residue, the two may be released as an intact Xaa-Pro dipeptide.</text>
        <dbReference type="EC" id="3.4.11.2"/>
    </reaction>
</comment>
<dbReference type="FunFam" id="1.10.390.10:FF:000002">
    <property type="entry name" value="Aminopeptidase N"/>
    <property type="match status" value="1"/>
</dbReference>
<evidence type="ECO:0000259" key="14">
    <source>
        <dbReference type="Pfam" id="PF01433"/>
    </source>
</evidence>
<dbReference type="GO" id="GO:0016285">
    <property type="term" value="F:alanyl aminopeptidase activity"/>
    <property type="evidence" value="ECO:0007669"/>
    <property type="project" value="UniProtKB-EC"/>
</dbReference>
<dbReference type="Gene3D" id="2.60.40.1840">
    <property type="match status" value="1"/>
</dbReference>
<evidence type="ECO:0000256" key="4">
    <source>
        <dbReference type="ARBA" id="ARBA00012564"/>
    </source>
</evidence>
<feature type="domain" description="Peptidase M1 alanyl aminopeptidase Ig-like fold" evidence="15">
    <location>
        <begin position="453"/>
        <end position="544"/>
    </location>
</feature>
<evidence type="ECO:0000313" key="19">
    <source>
        <dbReference type="Proteomes" id="UP000253083"/>
    </source>
</evidence>
<accession>A0A395JT72</accession>
<dbReference type="InterPro" id="IPR024601">
    <property type="entry name" value="Peptidase_M1_pepN_C"/>
</dbReference>
<dbReference type="Gene3D" id="1.25.50.10">
    <property type="entry name" value="Peptidase M1, alanyl aminopeptidase, C-terminal domain"/>
    <property type="match status" value="1"/>
</dbReference>
<dbReference type="EC" id="3.4.11.2" evidence="4 13"/>
<protein>
    <recommendedName>
        <fullName evidence="5 13">Aminopeptidase N</fullName>
        <ecNumber evidence="4 13">3.4.11.2</ecNumber>
    </recommendedName>
</protein>
<evidence type="ECO:0000256" key="2">
    <source>
        <dbReference type="ARBA" id="ARBA00001947"/>
    </source>
</evidence>
<evidence type="ECO:0000259" key="17">
    <source>
        <dbReference type="Pfam" id="PF17900"/>
    </source>
</evidence>
<sequence length="867" mass="98133">MLETDVSPTNINPTIYLKDYQKPEFLIPEVMLDFALNQASTLVVATMQVKRSSGSGTPLVLHGEKMQLVSLAINGKTLSDAEYQIDAESLTILNVPDAFELEVQTELLPHLNTELSGLYQSSGNFCTQCEAEGFRRITYFLDRPDVLSVYRVRLTADVVDCPVLLSNGNPVASGRNDDNTHWAEWFDPHPKPSYLFALVAGNLEHVTDHFTTASGNKVELNIYAQQHNIEKCDHAMASLKKSMRWDEDVYGREYDLDIYNIVAVDDFNMGAMENKGLNVFNSKYVLANQDTATDLDYEGIESVIAHEYFHNWSGNRVTCRDWFQLSLKEGFTVFRDQEFSADMGSRAVKRIRDVQSLRAFQFKEDAGPMAHPVRPDSYQEINNFYTSTIYQKGAEVIRMMRELVGVEGFRRGTDLYFDRFDGQAVTTEDFVTSIEQANDIDLAQFRLWYTQSGTPSIRVQQSYTDQTLTLTIQQSCPATPGQDRKRPFQMPLCIALLLPSGEKVLQQTLVLTEDEQSFEFSGLPEQPVVSMLRGFSAPVKLEYNQSDDELLTLVSFDDDGFVRWEAMQRLCLKLLLPAVENGSINEAAYSRVRDAFLKLLTEPCHDKAMLAEMLSLPTASYLAELSEAIEPRQISLIRQQCVQRLAKDLESPFHTVYAQQGQNTDFSLDAESMASRSLKNRTLMYLVATGQPAYYALASHQYHAANTMTDRLSAFTALVHSSYPDRQALIDHFYQQWKDDPLVMDKWFAMQAIAPRDNLLPDIEQLMSNPTFSINNPNKVRSLIGAFTSNLLAFHQQDGAGYKFLVDCVIQLNTINPQVAARLISTINNWRRYAQPYQSLMCTQLERLANENGLASDVTEIVSKALK</sequence>
<evidence type="ECO:0000256" key="10">
    <source>
        <dbReference type="ARBA" id="ARBA00022833"/>
    </source>
</evidence>
<keyword evidence="9" id="KW-0378">Hydrolase</keyword>
<dbReference type="Pfam" id="PF01433">
    <property type="entry name" value="Peptidase_M1"/>
    <property type="match status" value="1"/>
</dbReference>
<dbReference type="Pfam" id="PF17432">
    <property type="entry name" value="DUF3458_C"/>
    <property type="match status" value="1"/>
</dbReference>
<evidence type="ECO:0000256" key="5">
    <source>
        <dbReference type="ARBA" id="ARBA00015611"/>
    </source>
</evidence>
<dbReference type="FunFam" id="3.30.2010.30:FF:000002">
    <property type="entry name" value="Putative aminopeptidase N"/>
    <property type="match status" value="1"/>
</dbReference>
<dbReference type="InParanoid" id="A0A395JT72"/>
<keyword evidence="7" id="KW-0645">Protease</keyword>
<dbReference type="InterPro" id="IPR027268">
    <property type="entry name" value="Peptidase_M4/M1_CTD_sf"/>
</dbReference>
<dbReference type="InterPro" id="IPR037144">
    <property type="entry name" value="Peptidase_M1_pepN_C_sf"/>
</dbReference>
<dbReference type="EMBL" id="QNRT01000001">
    <property type="protein sequence ID" value="RBP53745.1"/>
    <property type="molecule type" value="Genomic_DNA"/>
</dbReference>
<dbReference type="RefSeq" id="WP_113953284.1">
    <property type="nucleotide sequence ID" value="NZ_QNRT01000001.1"/>
</dbReference>
<dbReference type="GO" id="GO:0008270">
    <property type="term" value="F:zinc ion binding"/>
    <property type="evidence" value="ECO:0007669"/>
    <property type="project" value="InterPro"/>
</dbReference>
<reference evidence="18 19" key="1">
    <citation type="submission" date="2018-06" db="EMBL/GenBank/DDBJ databases">
        <title>Genomic Encyclopedia of Type Strains, Phase IV (KMG-IV): sequencing the most valuable type-strain genomes for metagenomic binning, comparative biology and taxonomic classification.</title>
        <authorList>
            <person name="Goeker M."/>
        </authorList>
    </citation>
    <scope>NUCLEOTIDE SEQUENCE [LARGE SCALE GENOMIC DNA]</scope>
    <source>
        <strain evidence="18 19">DSM 24032</strain>
    </source>
</reference>
<evidence type="ECO:0000313" key="18">
    <source>
        <dbReference type="EMBL" id="RBP53745.1"/>
    </source>
</evidence>
<evidence type="ECO:0000256" key="1">
    <source>
        <dbReference type="ARBA" id="ARBA00000098"/>
    </source>
</evidence>
<dbReference type="InterPro" id="IPR045357">
    <property type="entry name" value="Aminopeptidase_N-like_N"/>
</dbReference>
<keyword evidence="6 18" id="KW-0031">Aminopeptidase</keyword>
<organism evidence="18 19">
    <name type="scientific">Arenicella xantha</name>
    <dbReference type="NCBI Taxonomy" id="644221"/>
    <lineage>
        <taxon>Bacteria</taxon>
        <taxon>Pseudomonadati</taxon>
        <taxon>Pseudomonadota</taxon>
        <taxon>Gammaproteobacteria</taxon>
        <taxon>Arenicellales</taxon>
        <taxon>Arenicellaceae</taxon>
        <taxon>Arenicella</taxon>
    </lineage>
</organism>
<evidence type="ECO:0000256" key="6">
    <source>
        <dbReference type="ARBA" id="ARBA00022438"/>
    </source>
</evidence>
<dbReference type="InterPro" id="IPR038438">
    <property type="entry name" value="PepN_Ig-like_sf"/>
</dbReference>
<gene>
    <name evidence="18" type="ORF">DFR28_1011134</name>
</gene>
<dbReference type="FunCoup" id="A0A395JT72">
    <property type="interactions" value="318"/>
</dbReference>
<keyword evidence="19" id="KW-1185">Reference proteome</keyword>
<dbReference type="AlphaFoldDB" id="A0A395JT72"/>
<dbReference type="GO" id="GO:0008237">
    <property type="term" value="F:metallopeptidase activity"/>
    <property type="evidence" value="ECO:0007669"/>
    <property type="project" value="UniProtKB-UniRule"/>
</dbReference>
<keyword evidence="10" id="KW-0862">Zinc</keyword>
<evidence type="ECO:0000259" key="15">
    <source>
        <dbReference type="Pfam" id="PF11940"/>
    </source>
</evidence>
<feature type="domain" description="Aminopeptidase N-like N-terminal" evidence="17">
    <location>
        <begin position="47"/>
        <end position="195"/>
    </location>
</feature>
<dbReference type="InterPro" id="IPR042097">
    <property type="entry name" value="Aminopeptidase_N-like_N_sf"/>
</dbReference>
<dbReference type="PANTHER" id="PTHR46322:SF1">
    <property type="entry name" value="PUROMYCIN-SENSITIVE AMINOPEPTIDASE"/>
    <property type="match status" value="1"/>
</dbReference>
<dbReference type="CDD" id="cd09600">
    <property type="entry name" value="M1_APN"/>
    <property type="match status" value="1"/>
</dbReference>
<keyword evidence="8" id="KW-0479">Metal-binding</keyword>
<feature type="domain" description="Peptidase M1 alanyl aminopeptidase C-terminal" evidence="16">
    <location>
        <begin position="547"/>
        <end position="867"/>
    </location>
</feature>
<comment type="function">
    <text evidence="12">Aminopeptidase N is involved in the degradation of intracellular peptides generated by protein breakdown during normal growth as well as in response to nutrient starvation.</text>
</comment>
<dbReference type="Gene3D" id="3.30.2010.30">
    <property type="match status" value="1"/>
</dbReference>
<comment type="caution">
    <text evidence="18">The sequence shown here is derived from an EMBL/GenBank/DDBJ whole genome shotgun (WGS) entry which is preliminary data.</text>
</comment>
<keyword evidence="11" id="KW-0482">Metalloprotease</keyword>
<dbReference type="InterPro" id="IPR014782">
    <property type="entry name" value="Peptidase_M1_dom"/>
</dbReference>
<evidence type="ECO:0000256" key="8">
    <source>
        <dbReference type="ARBA" id="ARBA00022723"/>
    </source>
</evidence>
<comment type="cofactor">
    <cofactor evidence="2">
        <name>Zn(2+)</name>
        <dbReference type="ChEBI" id="CHEBI:29105"/>
    </cofactor>
</comment>
<dbReference type="PRINTS" id="PR00756">
    <property type="entry name" value="ALADIPTASE"/>
</dbReference>
<dbReference type="InterPro" id="IPR012779">
    <property type="entry name" value="Peptidase_M1_pepN"/>
</dbReference>
<evidence type="ECO:0000256" key="13">
    <source>
        <dbReference type="NCBIfam" id="TIGR02414"/>
    </source>
</evidence>
<name>A0A395JT72_9GAMM</name>
<dbReference type="SUPFAM" id="SSF63737">
    <property type="entry name" value="Leukotriene A4 hydrolase N-terminal domain"/>
    <property type="match status" value="1"/>
</dbReference>
<dbReference type="OrthoDB" id="100605at2"/>
<evidence type="ECO:0000256" key="11">
    <source>
        <dbReference type="ARBA" id="ARBA00023049"/>
    </source>
</evidence>
<dbReference type="Gene3D" id="1.10.390.10">
    <property type="entry name" value="Neutral Protease Domain 2"/>
    <property type="match status" value="1"/>
</dbReference>
<dbReference type="NCBIfam" id="TIGR02414">
    <property type="entry name" value="pepN_proteo"/>
    <property type="match status" value="1"/>
</dbReference>
<dbReference type="Pfam" id="PF11940">
    <property type="entry name" value="DUF3458"/>
    <property type="match status" value="1"/>
</dbReference>